<name>A0A2S0HWB1_9FLAO</name>
<dbReference type="RefSeq" id="WP_105216217.1">
    <property type="nucleotide sequence ID" value="NZ_CP027062.1"/>
</dbReference>
<evidence type="ECO:0000313" key="2">
    <source>
        <dbReference type="EMBL" id="AVI50977.1"/>
    </source>
</evidence>
<evidence type="ECO:0000313" key="3">
    <source>
        <dbReference type="Proteomes" id="UP000238442"/>
    </source>
</evidence>
<dbReference type="InterPro" id="IPR013096">
    <property type="entry name" value="Cupin_2"/>
</dbReference>
<dbReference type="Pfam" id="PF07883">
    <property type="entry name" value="Cupin_2"/>
    <property type="match status" value="1"/>
</dbReference>
<dbReference type="KEGG" id="aue:C5O00_07230"/>
<accession>A0A2S0HWB1</accession>
<keyword evidence="3" id="KW-1185">Reference proteome</keyword>
<dbReference type="PANTHER" id="PTHR37694:SF1">
    <property type="entry name" value="SLR8022 PROTEIN"/>
    <property type="match status" value="1"/>
</dbReference>
<dbReference type="OrthoDB" id="1121094at2"/>
<reference evidence="2 3" key="1">
    <citation type="submission" date="2018-02" db="EMBL/GenBank/DDBJ databases">
        <title>Genomic analysis of the strain RR4-38 isolated from a seawater recirculating aquaculture system.</title>
        <authorList>
            <person name="Kim Y.-S."/>
            <person name="Jang Y.H."/>
            <person name="Kim K.-H."/>
        </authorList>
    </citation>
    <scope>NUCLEOTIDE SEQUENCE [LARGE SCALE GENOMIC DNA]</scope>
    <source>
        <strain evidence="2 3">RR4-38</strain>
    </source>
</reference>
<feature type="domain" description="Cupin type-2" evidence="1">
    <location>
        <begin position="31"/>
        <end position="89"/>
    </location>
</feature>
<dbReference type="CDD" id="cd02230">
    <property type="entry name" value="cupin_HP0902-like"/>
    <property type="match status" value="1"/>
</dbReference>
<proteinExistence type="predicted"/>
<dbReference type="InterPro" id="IPR014710">
    <property type="entry name" value="RmlC-like_jellyroll"/>
</dbReference>
<dbReference type="SUPFAM" id="SSF51182">
    <property type="entry name" value="RmlC-like cupins"/>
    <property type="match status" value="1"/>
</dbReference>
<dbReference type="EMBL" id="CP027062">
    <property type="protein sequence ID" value="AVI50977.1"/>
    <property type="molecule type" value="Genomic_DNA"/>
</dbReference>
<dbReference type="PANTHER" id="PTHR37694">
    <property type="entry name" value="SLR8022 PROTEIN"/>
    <property type="match status" value="1"/>
</dbReference>
<dbReference type="InterPro" id="IPR011051">
    <property type="entry name" value="RmlC_Cupin_sf"/>
</dbReference>
<dbReference type="Proteomes" id="UP000238442">
    <property type="component" value="Chromosome"/>
</dbReference>
<protein>
    <recommendedName>
        <fullName evidence="1">Cupin type-2 domain-containing protein</fullName>
    </recommendedName>
</protein>
<dbReference type="AlphaFoldDB" id="A0A2S0HWB1"/>
<dbReference type="Gene3D" id="2.60.120.10">
    <property type="entry name" value="Jelly Rolls"/>
    <property type="match status" value="1"/>
</dbReference>
<gene>
    <name evidence="2" type="ORF">C5O00_07230</name>
</gene>
<sequence>MLEIKDRIKKASHNGLTVQKIFKTETAETLLITLEKGHNFPEHTSPRDALLVMLEGKIKFFIQNEEYNIKRQETFSFPANEPHHLLAIENSKFLIIR</sequence>
<organism evidence="2 3">
    <name type="scientific">Pukyongia salina</name>
    <dbReference type="NCBI Taxonomy" id="2094025"/>
    <lineage>
        <taxon>Bacteria</taxon>
        <taxon>Pseudomonadati</taxon>
        <taxon>Bacteroidota</taxon>
        <taxon>Flavobacteriia</taxon>
        <taxon>Flavobacteriales</taxon>
        <taxon>Flavobacteriaceae</taxon>
        <taxon>Pukyongia</taxon>
    </lineage>
</organism>
<evidence type="ECO:0000259" key="1">
    <source>
        <dbReference type="Pfam" id="PF07883"/>
    </source>
</evidence>